<evidence type="ECO:0000259" key="1">
    <source>
        <dbReference type="Pfam" id="PF02541"/>
    </source>
</evidence>
<dbReference type="STRING" id="519452.SAMN04488139_2016"/>
<comment type="caution">
    <text evidence="2">The sequence shown here is derived from an EMBL/GenBank/DDBJ whole genome shotgun (WGS) entry which is preliminary data.</text>
</comment>
<dbReference type="RefSeq" id="WP_092841088.1">
    <property type="nucleotide sequence ID" value="NZ_FPCF01000005.1"/>
</dbReference>
<gene>
    <name evidence="2" type="ORF">CWE24_07010</name>
</gene>
<dbReference type="EMBL" id="PIPU01000002">
    <property type="protein sequence ID" value="RUO48522.1"/>
    <property type="molecule type" value="Genomic_DNA"/>
</dbReference>
<dbReference type="Proteomes" id="UP000286985">
    <property type="component" value="Unassembled WGS sequence"/>
</dbReference>
<dbReference type="PANTHER" id="PTHR30005:SF0">
    <property type="entry name" value="RETROGRADE REGULATION PROTEIN 2"/>
    <property type="match status" value="1"/>
</dbReference>
<dbReference type="InterPro" id="IPR043129">
    <property type="entry name" value="ATPase_NBD"/>
</dbReference>
<dbReference type="Pfam" id="PF02541">
    <property type="entry name" value="Ppx-GppA"/>
    <property type="match status" value="1"/>
</dbReference>
<evidence type="ECO:0000313" key="2">
    <source>
        <dbReference type="EMBL" id="RUO48522.1"/>
    </source>
</evidence>
<dbReference type="FunFam" id="3.30.420.40:FF:000023">
    <property type="entry name" value="Guanosine-5'-triphosphate,3'-diphosphate pyrophosphatase"/>
    <property type="match status" value="1"/>
</dbReference>
<dbReference type="SUPFAM" id="SSF53067">
    <property type="entry name" value="Actin-like ATPase domain"/>
    <property type="match status" value="2"/>
</dbReference>
<dbReference type="GO" id="GO:0016462">
    <property type="term" value="F:pyrophosphatase activity"/>
    <property type="evidence" value="ECO:0007669"/>
    <property type="project" value="TreeGrafter"/>
</dbReference>
<protein>
    <submittedName>
        <fullName evidence="2">Ppx/GppA family phosphatase</fullName>
    </submittedName>
</protein>
<dbReference type="AlphaFoldDB" id="A0A432XIQ8"/>
<dbReference type="Gene3D" id="3.30.420.40">
    <property type="match status" value="1"/>
</dbReference>
<reference evidence="3" key="1">
    <citation type="journal article" date="2018" name="Front. Microbiol.">
        <title>Genome-Based Analysis Reveals the Taxonomy and Diversity of the Family Idiomarinaceae.</title>
        <authorList>
            <person name="Liu Y."/>
            <person name="Lai Q."/>
            <person name="Shao Z."/>
        </authorList>
    </citation>
    <scope>NUCLEOTIDE SEQUENCE [LARGE SCALE GENOMIC DNA]</scope>
    <source>
        <strain evidence="3">908033</strain>
    </source>
</reference>
<proteinExistence type="predicted"/>
<dbReference type="OrthoDB" id="9793035at2"/>
<feature type="domain" description="Ppx/GppA phosphatase N-terminal" evidence="1">
    <location>
        <begin position="23"/>
        <end position="299"/>
    </location>
</feature>
<name>A0A432XIQ8_9GAMM</name>
<keyword evidence="3" id="KW-1185">Reference proteome</keyword>
<accession>A0A432XIQ8</accession>
<sequence length="307" mass="33714">MQDARFAAIDLGSNSFHLIIATAKRDGHYRILARHRQKVRLADGFDQHMVVSDQAIQRGLDCLSHFATLLQGIAPERVLCVATATLRKATNSQPMLARLEQALGHSIQVISGEIEAELIYQGATEHLLHSQQHVLVLDIGGASTEVIVGHGCQPEHLVSLDMGCVTWQNRFFGEQKISQTNCDAAIAAAKATLEPHSKRFLAAHWQHVCGASGTFRTLYDMRTRPKRPITLTWLHELLAQVIALGQVKKLGELGIRGDRQPVFVGGLCILIALLECLAIEQVDIAKGALREGLLVRMLTRPNSPLAD</sequence>
<dbReference type="PANTHER" id="PTHR30005">
    <property type="entry name" value="EXOPOLYPHOSPHATASE"/>
    <property type="match status" value="1"/>
</dbReference>
<dbReference type="InterPro" id="IPR050273">
    <property type="entry name" value="GppA/Ppx_hydrolase"/>
</dbReference>
<dbReference type="InterPro" id="IPR003695">
    <property type="entry name" value="Ppx_GppA_N"/>
</dbReference>
<evidence type="ECO:0000313" key="3">
    <source>
        <dbReference type="Proteomes" id="UP000286985"/>
    </source>
</evidence>
<dbReference type="Gene3D" id="3.30.420.150">
    <property type="entry name" value="Exopolyphosphatase. Domain 2"/>
    <property type="match status" value="1"/>
</dbReference>
<dbReference type="CDD" id="cd24053">
    <property type="entry name" value="ASKHA_NBD_EcPPX-GppA-like"/>
    <property type="match status" value="1"/>
</dbReference>
<organism evidence="2 3">
    <name type="scientific">Pseudidiomarina donghaiensis</name>
    <dbReference type="NCBI Taxonomy" id="519452"/>
    <lineage>
        <taxon>Bacteria</taxon>
        <taxon>Pseudomonadati</taxon>
        <taxon>Pseudomonadota</taxon>
        <taxon>Gammaproteobacteria</taxon>
        <taxon>Alteromonadales</taxon>
        <taxon>Idiomarinaceae</taxon>
        <taxon>Pseudidiomarina</taxon>
    </lineage>
</organism>